<dbReference type="Proteomes" id="UP000004319">
    <property type="component" value="Unassembled WGS sequence"/>
</dbReference>
<gene>
    <name evidence="1" type="ORF">ATPR_0094</name>
</gene>
<evidence type="ECO:0000313" key="2">
    <source>
        <dbReference type="Proteomes" id="UP000004319"/>
    </source>
</evidence>
<dbReference type="EMBL" id="BABS01000001">
    <property type="protein sequence ID" value="GAA07090.1"/>
    <property type="molecule type" value="Genomic_DNA"/>
</dbReference>
<dbReference type="AlphaFoldDB" id="F7V9P5"/>
<comment type="caution">
    <text evidence="1">The sequence shown here is derived from an EMBL/GenBank/DDBJ whole genome shotgun (WGS) entry which is preliminary data.</text>
</comment>
<sequence>MRASAYTHLCGRDQQLFRRNLHIGCGEGGFGVITFNSMAKRYQGQAEIYRIFPFFL</sequence>
<protein>
    <submittedName>
        <fullName evidence="1">Uncharacterized protein</fullName>
    </submittedName>
</protein>
<proteinExistence type="predicted"/>
<organism evidence="1 2">
    <name type="scientific">Acetobacter tropicalis NBRC 101654</name>
    <dbReference type="NCBI Taxonomy" id="749388"/>
    <lineage>
        <taxon>Bacteria</taxon>
        <taxon>Pseudomonadati</taxon>
        <taxon>Pseudomonadota</taxon>
        <taxon>Alphaproteobacteria</taxon>
        <taxon>Acetobacterales</taxon>
        <taxon>Acetobacteraceae</taxon>
        <taxon>Acetobacter</taxon>
    </lineage>
</organism>
<name>F7V9P5_9PROT</name>
<accession>F7V9P5</accession>
<evidence type="ECO:0000313" key="1">
    <source>
        <dbReference type="EMBL" id="GAA07090.1"/>
    </source>
</evidence>
<reference evidence="1 2" key="1">
    <citation type="journal article" date="2011" name="Biochem. Biophys. Res. Commun.">
        <title>Increased number of Arginine-based salt bridges contributes to the thermotolerance of thermotolerant acetic acid bacteria, Acetobacter tropicalis SKU1100.</title>
        <authorList>
            <person name="Matsutani M."/>
            <person name="Hirakawa H."/>
            <person name="Nishikura M."/>
            <person name="Soemphol W."/>
            <person name="Ali I.A.I."/>
            <person name="Yakushi T."/>
            <person name="Matsushita K."/>
        </authorList>
    </citation>
    <scope>NUCLEOTIDE SEQUENCE [LARGE SCALE GENOMIC DNA]</scope>
    <source>
        <strain evidence="1 2">NBRC 101654</strain>
    </source>
</reference>